<keyword evidence="3" id="KW-1185">Reference proteome</keyword>
<name>A0A1I0J256_9RHOB</name>
<dbReference type="Proteomes" id="UP000199180">
    <property type="component" value="Unassembled WGS sequence"/>
</dbReference>
<reference evidence="2 3" key="1">
    <citation type="submission" date="2016-10" db="EMBL/GenBank/DDBJ databases">
        <authorList>
            <person name="de Groot N.N."/>
        </authorList>
    </citation>
    <scope>NUCLEOTIDE SEQUENCE [LARGE SCALE GENOMIC DNA]</scope>
    <source>
        <strain evidence="2 3">DSM 17862</strain>
    </source>
</reference>
<sequence length="206" mass="21858">MTEEEMQAQIDKLTKAQEAMAAKNDELLSEVKAERAKRREAEAAAEQAARDAEEKATEAAEKAGDVETLRKQLEAKHAKDIEKLTRERDDAAGQLNKLVIDGGIDSALDAAGMAPAFKKMLRLSFAADHQIEIKDGQAFVGGDALAEVVKKWTESDEISGLKAAGQANGSGAPGGGKQISKSLSDMGDAERLALAREGKLKAAQGQ</sequence>
<accession>A0A1I0J256</accession>
<feature type="region of interest" description="Disordered" evidence="1">
    <location>
        <begin position="33"/>
        <end position="66"/>
    </location>
</feature>
<feature type="region of interest" description="Disordered" evidence="1">
    <location>
        <begin position="162"/>
        <end position="185"/>
    </location>
</feature>
<gene>
    <name evidence="2" type="ORF">SAMN04489858_12054</name>
</gene>
<evidence type="ECO:0000256" key="1">
    <source>
        <dbReference type="SAM" id="MobiDB-lite"/>
    </source>
</evidence>
<evidence type="ECO:0000313" key="2">
    <source>
        <dbReference type="EMBL" id="SEU03111.1"/>
    </source>
</evidence>
<dbReference type="AlphaFoldDB" id="A0A1I0J256"/>
<evidence type="ECO:0008006" key="4">
    <source>
        <dbReference type="Google" id="ProtNLM"/>
    </source>
</evidence>
<evidence type="ECO:0000313" key="3">
    <source>
        <dbReference type="Proteomes" id="UP000199180"/>
    </source>
</evidence>
<dbReference type="EMBL" id="FOHO01000020">
    <property type="protein sequence ID" value="SEU03111.1"/>
    <property type="molecule type" value="Genomic_DNA"/>
</dbReference>
<protein>
    <recommendedName>
        <fullName evidence="4">Phage minor structural protein GP20</fullName>
    </recommendedName>
</protein>
<proteinExistence type="predicted"/>
<dbReference type="OrthoDB" id="8085812at2"/>
<dbReference type="RefSeq" id="WP_090737706.1">
    <property type="nucleotide sequence ID" value="NZ_FOHO01000020.1"/>
</dbReference>
<organism evidence="2 3">
    <name type="scientific">Paracoccus homiensis</name>
    <dbReference type="NCBI Taxonomy" id="364199"/>
    <lineage>
        <taxon>Bacteria</taxon>
        <taxon>Pseudomonadati</taxon>
        <taxon>Pseudomonadota</taxon>
        <taxon>Alphaproteobacteria</taxon>
        <taxon>Rhodobacterales</taxon>
        <taxon>Paracoccaceae</taxon>
        <taxon>Paracoccus</taxon>
    </lineage>
</organism>
<dbReference type="STRING" id="364199.SAMN04489858_12054"/>